<proteinExistence type="predicted"/>
<dbReference type="CTD" id="9804445"/>
<protein>
    <submittedName>
        <fullName evidence="2">Uncharacterized protein</fullName>
    </submittedName>
</protein>
<gene>
    <name evidence="2" type="ORF">GCK72_006910</name>
</gene>
<feature type="chain" id="PRO_5025633849" evidence="1">
    <location>
        <begin position="19"/>
        <end position="145"/>
    </location>
</feature>
<dbReference type="KEGG" id="crq:GCK72_006910"/>
<dbReference type="AlphaFoldDB" id="A0A6A5HM98"/>
<feature type="signal peptide" evidence="1">
    <location>
        <begin position="1"/>
        <end position="18"/>
    </location>
</feature>
<name>A0A6A5HM98_CAERE</name>
<comment type="caution">
    <text evidence="2">The sequence shown here is derived from an EMBL/GenBank/DDBJ whole genome shotgun (WGS) entry which is preliminary data.</text>
</comment>
<sequence>MRLLFPLLFIFLFSTISSQPTSAQPARNQSMKDAREWLKFQMDWFTYMLQSGDREGMKQYYFFINPNDKAEVNALFDEFSNHTLVSKEAWYLSRYRIDGYVEKILPREGNTVGLYYDAVMLKNAWSPTDWKLALKSTGVYHTKTD</sequence>
<evidence type="ECO:0000313" key="3">
    <source>
        <dbReference type="Proteomes" id="UP000483820"/>
    </source>
</evidence>
<keyword evidence="1" id="KW-0732">Signal</keyword>
<dbReference type="Proteomes" id="UP000483820">
    <property type="component" value="Chromosome II"/>
</dbReference>
<evidence type="ECO:0000313" key="2">
    <source>
        <dbReference type="EMBL" id="KAF1766952.1"/>
    </source>
</evidence>
<dbReference type="EMBL" id="WUAV01000002">
    <property type="protein sequence ID" value="KAF1766952.1"/>
    <property type="molecule type" value="Genomic_DNA"/>
</dbReference>
<reference evidence="2 3" key="1">
    <citation type="submission" date="2019-12" db="EMBL/GenBank/DDBJ databases">
        <title>Chromosome-level assembly of the Caenorhabditis remanei genome.</title>
        <authorList>
            <person name="Teterina A.A."/>
            <person name="Willis J.H."/>
            <person name="Phillips P.C."/>
        </authorList>
    </citation>
    <scope>NUCLEOTIDE SEQUENCE [LARGE SCALE GENOMIC DNA]</scope>
    <source>
        <strain evidence="2 3">PX506</strain>
        <tissue evidence="2">Whole organism</tissue>
    </source>
</reference>
<dbReference type="GeneID" id="9804445"/>
<accession>A0A6A5HM98</accession>
<dbReference type="RefSeq" id="XP_003109846.2">
    <property type="nucleotide sequence ID" value="XM_003109798.2"/>
</dbReference>
<organism evidence="2 3">
    <name type="scientific">Caenorhabditis remanei</name>
    <name type="common">Caenorhabditis vulgaris</name>
    <dbReference type="NCBI Taxonomy" id="31234"/>
    <lineage>
        <taxon>Eukaryota</taxon>
        <taxon>Metazoa</taxon>
        <taxon>Ecdysozoa</taxon>
        <taxon>Nematoda</taxon>
        <taxon>Chromadorea</taxon>
        <taxon>Rhabditida</taxon>
        <taxon>Rhabditina</taxon>
        <taxon>Rhabditomorpha</taxon>
        <taxon>Rhabditoidea</taxon>
        <taxon>Rhabditidae</taxon>
        <taxon>Peloderinae</taxon>
        <taxon>Caenorhabditis</taxon>
    </lineage>
</organism>
<evidence type="ECO:0000256" key="1">
    <source>
        <dbReference type="SAM" id="SignalP"/>
    </source>
</evidence>